<feature type="transmembrane region" description="Helical" evidence="1">
    <location>
        <begin position="289"/>
        <end position="306"/>
    </location>
</feature>
<feature type="transmembrane region" description="Helical" evidence="1">
    <location>
        <begin position="360"/>
        <end position="381"/>
    </location>
</feature>
<dbReference type="AlphaFoldDB" id="G0MTW1"/>
<gene>
    <name evidence="3" type="ORF">CAEBREN_18282</name>
</gene>
<name>G0MTW1_CAEBE</name>
<sequence length="581" mass="66878">MKQLWLLIIFLLPMVQAAPKRSYSAIFGYDAERQTITIFWALPILAIGTGFGIVVCYVAMQMSFWRAFGCDRCDALQASLDQLTTQLNQCRPLLDELFRSQSSLVSQTRGEIRKLVTRCTRLRKQIEDIIIAAAFHRSDYQNHQALAGLITVLTGTSLLLAKQLHKIPKDVDWIQFFWTAFSSVGAPSSSAAIVAVFALVYPRAYMYRPFFLVTVFFFYCFAVGFLHDRATELLDSITGVVVGIIIVDGFIHANKYRLFEESFSVVFLISILVAVVACCQWDFVEVDLMVYLSIIFPLYVGFTSVVKKCSMSYYYALRWQSEGNEINELELWTRKCKYFSLAISSSGNLMNFVVCAAGPYQPVFGCCHFLIAMIFVAVLRFSYFPKELELDVKKHKMYLKKVMLCHLVEIVIVAIFNQKFRIEEEMYLISFTEILFITVTSWWTATYFTVCDGGLKMNENRDQGSYYNEYDDVSDDDDSLTEDVETQISEKRFRQTVKKKLWNDRIDRGIKEDMKVFISISSLRNSSLKSYDFVVVCTNQSTATLFLFCHASVPNILEDFTSKSHVQKTIFRRVHRLFSSR</sequence>
<evidence type="ECO:0000256" key="1">
    <source>
        <dbReference type="SAM" id="Phobius"/>
    </source>
</evidence>
<organism evidence="4">
    <name type="scientific">Caenorhabditis brenneri</name>
    <name type="common">Nematode worm</name>
    <dbReference type="NCBI Taxonomy" id="135651"/>
    <lineage>
        <taxon>Eukaryota</taxon>
        <taxon>Metazoa</taxon>
        <taxon>Ecdysozoa</taxon>
        <taxon>Nematoda</taxon>
        <taxon>Chromadorea</taxon>
        <taxon>Rhabditida</taxon>
        <taxon>Rhabditina</taxon>
        <taxon>Rhabditomorpha</taxon>
        <taxon>Rhabditoidea</taxon>
        <taxon>Rhabditidae</taxon>
        <taxon>Peloderinae</taxon>
        <taxon>Caenorhabditis</taxon>
    </lineage>
</organism>
<feature type="transmembrane region" description="Helical" evidence="1">
    <location>
        <begin position="233"/>
        <end position="251"/>
    </location>
</feature>
<keyword evidence="4" id="KW-1185">Reference proteome</keyword>
<evidence type="ECO:0000313" key="3">
    <source>
        <dbReference type="EMBL" id="EGT43769.1"/>
    </source>
</evidence>
<feature type="transmembrane region" description="Helical" evidence="1">
    <location>
        <begin position="338"/>
        <end position="354"/>
    </location>
</feature>
<evidence type="ECO:0000256" key="2">
    <source>
        <dbReference type="SAM" id="SignalP"/>
    </source>
</evidence>
<dbReference type="HOGENOM" id="CLU_469486_0_0_1"/>
<feature type="transmembrane region" description="Helical" evidence="1">
    <location>
        <begin position="36"/>
        <end position="59"/>
    </location>
</feature>
<feature type="transmembrane region" description="Helical" evidence="1">
    <location>
        <begin position="210"/>
        <end position="227"/>
    </location>
</feature>
<keyword evidence="1" id="KW-1133">Transmembrane helix</keyword>
<feature type="transmembrane region" description="Helical" evidence="1">
    <location>
        <begin position="402"/>
        <end position="420"/>
    </location>
</feature>
<keyword evidence="2" id="KW-0732">Signal</keyword>
<dbReference type="Proteomes" id="UP000008068">
    <property type="component" value="Unassembled WGS sequence"/>
</dbReference>
<dbReference type="EMBL" id="GL379811">
    <property type="protein sequence ID" value="EGT43769.1"/>
    <property type="molecule type" value="Genomic_DNA"/>
</dbReference>
<proteinExistence type="predicted"/>
<feature type="signal peptide" evidence="2">
    <location>
        <begin position="1"/>
        <end position="17"/>
    </location>
</feature>
<keyword evidence="1" id="KW-0472">Membrane</keyword>
<feature type="transmembrane region" description="Helical" evidence="1">
    <location>
        <begin position="263"/>
        <end position="283"/>
    </location>
</feature>
<feature type="transmembrane region" description="Helical" evidence="1">
    <location>
        <begin position="145"/>
        <end position="164"/>
    </location>
</feature>
<accession>G0MTW1</accession>
<feature type="transmembrane region" description="Helical" evidence="1">
    <location>
        <begin position="176"/>
        <end position="201"/>
    </location>
</feature>
<protein>
    <submittedName>
        <fullName evidence="3">Uncharacterized protein</fullName>
    </submittedName>
</protein>
<dbReference type="InParanoid" id="G0MTW1"/>
<evidence type="ECO:0000313" key="4">
    <source>
        <dbReference type="Proteomes" id="UP000008068"/>
    </source>
</evidence>
<feature type="chain" id="PRO_5003404555" evidence="2">
    <location>
        <begin position="18"/>
        <end position="581"/>
    </location>
</feature>
<keyword evidence="1" id="KW-0812">Transmembrane</keyword>
<reference evidence="4" key="1">
    <citation type="submission" date="2011-07" db="EMBL/GenBank/DDBJ databases">
        <authorList>
            <consortium name="Caenorhabditis brenneri Sequencing and Analysis Consortium"/>
            <person name="Wilson R.K."/>
        </authorList>
    </citation>
    <scope>NUCLEOTIDE SEQUENCE [LARGE SCALE GENOMIC DNA]</scope>
    <source>
        <strain evidence="4">PB2801</strain>
    </source>
</reference>
<feature type="transmembrane region" description="Helical" evidence="1">
    <location>
        <begin position="426"/>
        <end position="450"/>
    </location>
</feature>